<gene>
    <name evidence="1" type="ORF">ACH5RR_022718</name>
</gene>
<dbReference type="AlphaFoldDB" id="A0ABD2ZAG2"/>
<sequence>MLMRKGCQEMAEGRWTNTRYERLITSSDESLARTRRFCFKKLNGRFKGLRLSRSRKLNWKPFLSLVVIPRRIAAVYHAIVKRLKMDDLCPGIVLSFQWGLPVLSHSSSFTCRNGLYLDRSLAYHP</sequence>
<comment type="caution">
    <text evidence="1">The sequence shown here is derived from an EMBL/GenBank/DDBJ whole genome shotgun (WGS) entry which is preliminary data.</text>
</comment>
<dbReference type="EMBL" id="JBJUIK010000010">
    <property type="protein sequence ID" value="KAL3515816.1"/>
    <property type="molecule type" value="Genomic_DNA"/>
</dbReference>
<evidence type="ECO:0000313" key="1">
    <source>
        <dbReference type="EMBL" id="KAL3515816.1"/>
    </source>
</evidence>
<name>A0ABD2ZAG2_9GENT</name>
<dbReference type="PANTHER" id="PTHR35123:SF3">
    <property type="entry name" value="TRANSMEMBRANE PROTEIN"/>
    <property type="match status" value="1"/>
</dbReference>
<accession>A0ABD2ZAG2</accession>
<dbReference type="PANTHER" id="PTHR35123">
    <property type="entry name" value="OS07G0633900 PROTEIN-RELATED"/>
    <property type="match status" value="1"/>
</dbReference>
<dbReference type="Proteomes" id="UP001630127">
    <property type="component" value="Unassembled WGS sequence"/>
</dbReference>
<reference evidence="1 2" key="1">
    <citation type="submission" date="2024-11" db="EMBL/GenBank/DDBJ databases">
        <title>A near-complete genome assembly of Cinchona calisaya.</title>
        <authorList>
            <person name="Lian D.C."/>
            <person name="Zhao X.W."/>
            <person name="Wei L."/>
        </authorList>
    </citation>
    <scope>NUCLEOTIDE SEQUENCE [LARGE SCALE GENOMIC DNA]</scope>
    <source>
        <tissue evidence="1">Nenye</tissue>
    </source>
</reference>
<evidence type="ECO:0000313" key="2">
    <source>
        <dbReference type="Proteomes" id="UP001630127"/>
    </source>
</evidence>
<proteinExistence type="predicted"/>
<organism evidence="1 2">
    <name type="scientific">Cinchona calisaya</name>
    <dbReference type="NCBI Taxonomy" id="153742"/>
    <lineage>
        <taxon>Eukaryota</taxon>
        <taxon>Viridiplantae</taxon>
        <taxon>Streptophyta</taxon>
        <taxon>Embryophyta</taxon>
        <taxon>Tracheophyta</taxon>
        <taxon>Spermatophyta</taxon>
        <taxon>Magnoliopsida</taxon>
        <taxon>eudicotyledons</taxon>
        <taxon>Gunneridae</taxon>
        <taxon>Pentapetalae</taxon>
        <taxon>asterids</taxon>
        <taxon>lamiids</taxon>
        <taxon>Gentianales</taxon>
        <taxon>Rubiaceae</taxon>
        <taxon>Cinchonoideae</taxon>
        <taxon>Cinchoneae</taxon>
        <taxon>Cinchona</taxon>
    </lineage>
</organism>
<protein>
    <submittedName>
        <fullName evidence="1">Uncharacterized protein</fullName>
    </submittedName>
</protein>
<keyword evidence="2" id="KW-1185">Reference proteome</keyword>